<feature type="region of interest" description="Disordered" evidence="1">
    <location>
        <begin position="190"/>
        <end position="214"/>
    </location>
</feature>
<feature type="compositionally biased region" description="Low complexity" evidence="1">
    <location>
        <begin position="203"/>
        <end position="214"/>
    </location>
</feature>
<proteinExistence type="predicted"/>
<dbReference type="AlphaFoldDB" id="A0A2T9YNE0"/>
<evidence type="ECO:0000313" key="2">
    <source>
        <dbReference type="EMBL" id="PVU93846.1"/>
    </source>
</evidence>
<evidence type="ECO:0000313" key="3">
    <source>
        <dbReference type="Proteomes" id="UP000245699"/>
    </source>
</evidence>
<sequence length="232" mass="26079">MINHRLSNKSKLNSKSSPKPLREFKEPATPAVKLKLLKLRGFMSQMANPTNMELGISTQMPMDGSRNTINQHPAPSSRFFKSYKLNKGIKLNTQSAKKDKQLSEAKQQVLNFARISIHVEELGRSFVQSTKPTESKKVSLLKRLTAVPKIFSGLPLAMLKSGEIPEGSVLLRRSNTSSIPKPLKKIQFKANSQKQPIASDCHQQQTANKQLQTQQQSVYRSRIQVVDKDSEQ</sequence>
<gene>
    <name evidence="2" type="ORF">BB559_003152</name>
</gene>
<accession>A0A2T9YNE0</accession>
<feature type="compositionally biased region" description="Low complexity" evidence="1">
    <location>
        <begin position="9"/>
        <end position="19"/>
    </location>
</feature>
<dbReference type="Proteomes" id="UP000245699">
    <property type="component" value="Unassembled WGS sequence"/>
</dbReference>
<evidence type="ECO:0000256" key="1">
    <source>
        <dbReference type="SAM" id="MobiDB-lite"/>
    </source>
</evidence>
<reference evidence="2 3" key="1">
    <citation type="journal article" date="2018" name="MBio">
        <title>Comparative Genomics Reveals the Core Gene Toolbox for the Fungus-Insect Symbiosis.</title>
        <authorList>
            <person name="Wang Y."/>
            <person name="Stata M."/>
            <person name="Wang W."/>
            <person name="Stajich J.E."/>
            <person name="White M.M."/>
            <person name="Moncalvo J.M."/>
        </authorList>
    </citation>
    <scope>NUCLEOTIDE SEQUENCE [LARGE SCALE GENOMIC DNA]</scope>
    <source>
        <strain evidence="2 3">AUS-77-4</strain>
    </source>
</reference>
<comment type="caution">
    <text evidence="2">The sequence shown here is derived from an EMBL/GenBank/DDBJ whole genome shotgun (WGS) entry which is preliminary data.</text>
</comment>
<organism evidence="2 3">
    <name type="scientific">Furculomyces boomerangus</name>
    <dbReference type="NCBI Taxonomy" id="61424"/>
    <lineage>
        <taxon>Eukaryota</taxon>
        <taxon>Fungi</taxon>
        <taxon>Fungi incertae sedis</taxon>
        <taxon>Zoopagomycota</taxon>
        <taxon>Kickxellomycotina</taxon>
        <taxon>Harpellomycetes</taxon>
        <taxon>Harpellales</taxon>
        <taxon>Harpellaceae</taxon>
        <taxon>Furculomyces</taxon>
    </lineage>
</organism>
<protein>
    <submittedName>
        <fullName evidence="2">Uncharacterized protein</fullName>
    </submittedName>
</protein>
<keyword evidence="3" id="KW-1185">Reference proteome</keyword>
<feature type="region of interest" description="Disordered" evidence="1">
    <location>
        <begin position="1"/>
        <end position="26"/>
    </location>
</feature>
<dbReference type="EMBL" id="MBFT01000293">
    <property type="protein sequence ID" value="PVU93846.1"/>
    <property type="molecule type" value="Genomic_DNA"/>
</dbReference>
<name>A0A2T9YNE0_9FUNG</name>